<gene>
    <name evidence="1" type="ORF">ZHD862_LOCUS29793</name>
</gene>
<accession>A0A815GAY7</accession>
<protein>
    <submittedName>
        <fullName evidence="1">Uncharacterized protein</fullName>
    </submittedName>
</protein>
<dbReference type="AlphaFoldDB" id="A0A815GAY7"/>
<reference evidence="1" key="1">
    <citation type="submission" date="2021-02" db="EMBL/GenBank/DDBJ databases">
        <authorList>
            <person name="Nowell W R."/>
        </authorList>
    </citation>
    <scope>NUCLEOTIDE SEQUENCE</scope>
</reference>
<sequence length="278" mass="32248">MPPPRKQKSHLQNASARCWSNTKISDPIDSSGDEYIMDVDGQELPFNGKFLLTNIGGLAEMYKSKCDARYLSTLLYMSLRFLDVKWEEIDRFLKNIGFITAQTSQKWTTVFIKGDFEEFSNDLRGGRDRSHMVSDFLAQHPSGLFFELSEDEWKQAVTKYKSLSEDSDVNYLSRTATASINIGTDAYFDNDTILSLWCNQKAFVRSRTDQSFEKMIKLIADSRIHFVERNIVLKLFRRFWRSIEAYSQGQTYGHVLKLFFSQLCKASVQSHRRISKKT</sequence>
<evidence type="ECO:0000313" key="1">
    <source>
        <dbReference type="EMBL" id="CAF1336046.1"/>
    </source>
</evidence>
<comment type="caution">
    <text evidence="1">The sequence shown here is derived from an EMBL/GenBank/DDBJ whole genome shotgun (WGS) entry which is preliminary data.</text>
</comment>
<organism evidence="1 2">
    <name type="scientific">Rotaria sordida</name>
    <dbReference type="NCBI Taxonomy" id="392033"/>
    <lineage>
        <taxon>Eukaryota</taxon>
        <taxon>Metazoa</taxon>
        <taxon>Spiralia</taxon>
        <taxon>Gnathifera</taxon>
        <taxon>Rotifera</taxon>
        <taxon>Eurotatoria</taxon>
        <taxon>Bdelloidea</taxon>
        <taxon>Philodinida</taxon>
        <taxon>Philodinidae</taxon>
        <taxon>Rotaria</taxon>
    </lineage>
</organism>
<dbReference type="Proteomes" id="UP000663864">
    <property type="component" value="Unassembled WGS sequence"/>
</dbReference>
<dbReference type="EMBL" id="CAJNOT010002686">
    <property type="protein sequence ID" value="CAF1336046.1"/>
    <property type="molecule type" value="Genomic_DNA"/>
</dbReference>
<name>A0A815GAY7_9BILA</name>
<proteinExistence type="predicted"/>
<evidence type="ECO:0000313" key="2">
    <source>
        <dbReference type="Proteomes" id="UP000663864"/>
    </source>
</evidence>